<dbReference type="Proteomes" id="UP000095256">
    <property type="component" value="Unassembled WGS sequence"/>
</dbReference>
<keyword evidence="1" id="KW-1133">Transmembrane helix</keyword>
<accession>A0A1E5KUN1</accession>
<dbReference type="EMBL" id="MIEK01000043">
    <property type="protein sequence ID" value="OEH81586.1"/>
    <property type="molecule type" value="Genomic_DNA"/>
</dbReference>
<comment type="caution">
    <text evidence="2">The sequence shown here is derived from an EMBL/GenBank/DDBJ whole genome shotgun (WGS) entry which is preliminary data.</text>
</comment>
<evidence type="ECO:0000313" key="2">
    <source>
        <dbReference type="EMBL" id="OEH81586.1"/>
    </source>
</evidence>
<name>A0A1E5KUN1_9ENTE</name>
<proteinExistence type="predicted"/>
<reference evidence="2 3" key="1">
    <citation type="submission" date="2016-09" db="EMBL/GenBank/DDBJ databases">
        <authorList>
            <person name="Capua I."/>
            <person name="De Benedictis P."/>
            <person name="Joannis T."/>
            <person name="Lombin L.H."/>
            <person name="Cattoli G."/>
        </authorList>
    </citation>
    <scope>NUCLEOTIDE SEQUENCE [LARGE SCALE GENOMIC DNA]</scope>
    <source>
        <strain evidence="2 3">LMG 25899</strain>
    </source>
</reference>
<dbReference type="STRING" id="762845.BCR26_16425"/>
<gene>
    <name evidence="2" type="ORF">BCR26_16425</name>
</gene>
<dbReference type="Pfam" id="PF06541">
    <property type="entry name" value="ABC_trans_CmpB"/>
    <property type="match status" value="1"/>
</dbReference>
<evidence type="ECO:0000256" key="1">
    <source>
        <dbReference type="SAM" id="Phobius"/>
    </source>
</evidence>
<sequence>MQKISEKLKTFDYYRLLTYLFVFSLLGWLFETGAVLIEFNHFSYRGFFFAKQTVHYYFPQIANDSFLGQLRLVWGLPMIDMYGYGAIIICYTLGGLKKKPVQLFFIGMILMSLFELIGSYFCSFVLHHDYWDYTDKFMNFQGRICLQSAIAWGVLSFITIRWLKPEVDKSYEKVKEKKWYKNMLIVLLVYFVICSVVKYIVDPGIIPS</sequence>
<dbReference type="RefSeq" id="WP_069699458.1">
    <property type="nucleotide sequence ID" value="NZ_JAGGMA010000002.1"/>
</dbReference>
<feature type="transmembrane region" description="Helical" evidence="1">
    <location>
        <begin position="12"/>
        <end position="30"/>
    </location>
</feature>
<feature type="transmembrane region" description="Helical" evidence="1">
    <location>
        <begin position="184"/>
        <end position="201"/>
    </location>
</feature>
<evidence type="ECO:0000313" key="3">
    <source>
        <dbReference type="Proteomes" id="UP000095256"/>
    </source>
</evidence>
<dbReference type="OrthoDB" id="9789229at2"/>
<feature type="transmembrane region" description="Helical" evidence="1">
    <location>
        <begin position="146"/>
        <end position="163"/>
    </location>
</feature>
<keyword evidence="1" id="KW-0472">Membrane</keyword>
<feature type="transmembrane region" description="Helical" evidence="1">
    <location>
        <begin position="72"/>
        <end position="91"/>
    </location>
</feature>
<keyword evidence="3" id="KW-1185">Reference proteome</keyword>
<feature type="transmembrane region" description="Helical" evidence="1">
    <location>
        <begin position="103"/>
        <end position="126"/>
    </location>
</feature>
<organism evidence="2 3">
    <name type="scientific">Enterococcus rivorum</name>
    <dbReference type="NCBI Taxonomy" id="762845"/>
    <lineage>
        <taxon>Bacteria</taxon>
        <taxon>Bacillati</taxon>
        <taxon>Bacillota</taxon>
        <taxon>Bacilli</taxon>
        <taxon>Lactobacillales</taxon>
        <taxon>Enterococcaceae</taxon>
        <taxon>Enterococcus</taxon>
    </lineage>
</organism>
<keyword evidence="1" id="KW-0812">Transmembrane</keyword>
<dbReference type="InterPro" id="IPR010540">
    <property type="entry name" value="CmpB_TMEM229"/>
</dbReference>
<dbReference type="AlphaFoldDB" id="A0A1E5KUN1"/>
<protein>
    <submittedName>
        <fullName evidence="2">Permease</fullName>
    </submittedName>
</protein>